<dbReference type="InterPro" id="IPR002919">
    <property type="entry name" value="TIL_dom"/>
</dbReference>
<dbReference type="InterPro" id="IPR014853">
    <property type="entry name" value="VWF/SSPO/ZAN-like_Cys-rich_dom"/>
</dbReference>
<feature type="domain" description="VWFD" evidence="9">
    <location>
        <begin position="111"/>
        <end position="283"/>
    </location>
</feature>
<dbReference type="PANTHER" id="PTHR11339:SF399">
    <property type="entry name" value="MUCIN-5AC-LIKE"/>
    <property type="match status" value="1"/>
</dbReference>
<evidence type="ECO:0000256" key="1">
    <source>
        <dbReference type="ARBA" id="ARBA00004613"/>
    </source>
</evidence>
<keyword evidence="11" id="KW-1185">Reference proteome</keyword>
<feature type="domain" description="VWFD" evidence="9">
    <location>
        <begin position="937"/>
        <end position="1107"/>
    </location>
</feature>
<feature type="compositionally biased region" description="Polar residues" evidence="8">
    <location>
        <begin position="1899"/>
        <end position="1923"/>
    </location>
</feature>
<sequence length="2780" mass="303197">MKIPSSVSSSRTASNMGTNRGLFISIGALLIFLTCIHADGQNKLSEEDWDSFDQDYGQMNVEDYESAEEQQNFVEDDEDVQQQSDGGPSQTNIITSPAPVYRSINPSHNQKICSTFGNFHFKTFDGDIYHFPGRCSYHFVRHCKTNYEEFFVGITREIRKSVPVISGIHMKIEGVEIVLAEKSVTVNSESVEELPFSIGTTQISKSGTYIRISSKIGFELFWNEEDSITLELSQKYVNQTCGLCGDYNGIPIYNEFVMNNVQLSNLQYGSLQKYHNPEEEMCQDTKEEEEKTCPMNKHLCESVLTGAAFQECNKIVDVQKYVEICEHDICRCKGNTTGFCLCNIFTEYSRQCTHAGGKPKNWRTSKICPLRCAFNLQFKECGTACPDTCTNPERSLVCDDHCKDGCFCPTGLVFDDIRKTGCIPKEECPCTYNGEVYATGKGYGDKCQDCTCKGGKWSCVKKPCFAVCALEGGSHITTFDLTRYNFHGDCTYTLAKHHDSNLFSILAEINKCGQKDTETCLRSITINFNGGKEFIYVKKCGSVYVNSVYTQLPISTAAATIFKPTSFYIMVATNMGVQIKIQIVPIMQVYIAVDPKHMNKISGLCGNYNEIQVDDFKSPAGVVEGTGSSFGNLWKSQLDCPNVKNSFEDPCALLGQNEQYASHHCDLLLASDGPFADCHKTVDPEPYHKNCMFDSCNCEKTEDCMCSALSSYVTACSRQEVDLRGWRKNVCHSYTATCQAAHTYSYTVSTCTPSCRGLSEPDVTCKHDIGFVDGCICEDGTYRDDNGNCVLPSLCSCYYKGTAISPREVIHDNGAMCTCIDGKMECIGVNPVIEKECEAPMIYFHCKNATAEAKGSECQKRCSTFDTDCYSTGCVSGCVCPEGLVLDDERNICIPEEHCPCKLNDDYYASGETVQVKCNTCTCKHRKWDCTTNTCMGTCAVYGDGHYHSFDQKIYRFNGNCMYTLAQDYCSNDATAGTFRILTENVPCGSQGTTCSKSIRLFLGNYELRLGDQKFDVVKRNSGKYVPFKVRQMGIYLTIEAANGLALVWDKKTSIMIKLDSSFEGKTCGLCGNYDGNAANDYITRSQSVVGDMVEFGNSWKVLERCPNAVEVKDTCASNPYRKAWSQKQCSIITSSVFASCHNVVDPVKYYEACVNDACACDAGGDCDCFCTAVAAYAQACSEAGQCIKWRTPNICPIFCDYYNQQGHCEWHYKACGAPCLKTCMNPTGVCYNKLTGLEGCYPTCPEDRPFFDEESMRCVATCNCYDEYGEEYKPGEKMPGATRCSECTCTKNGKECTPAKECCHYEDKEFLPGDIVYSTADEIGGCINAICSDNSTIERSIGVCPTKAPTTTFDFTSHPSTSSEETGTSAPSTAQEGSSTPSESSPGTSTTEKSTEKPTSKAEMPTSSTGASYTSREVPTASPTTCVEAYDCTWSKWYDNSKPEDSEGDFELIEDIQSQDPGMCKNPRNVQCRAKELPDQSLNELGQDVTCNRKSGLICLNSKNPPLCHNFEMRVECCKLRDCTTTPSSTSHEDNSTPSLQTPAPTTKEQPSTLAQETSQPSSSTNKDTSTPGEVPTTQSTVTSGEPTPQKPETSSTRPETEKTTSPEETPKATTPSPTTTCVYKMECRWTKWYDSNKPNNRSDGGDTEKVQDVVSKGQTVCTDKEVENKMECQAVDDNGFAIADNRQKYSCDLKDGLVCKHRDQQNKENCSNYEMRIECCQKVCEEAQTPGVTTAETTEQKSTNGETTTQGTTGPESQPTHVSTQHPSPTEKPSTPEVTPSQTTLCVYKMECRWTEWFDNNKPSPKSDQGDFESITNITSSGTEVCKSGEVADKMQCEAVDSKGEPITDNNQKFTCNLTEGLICRNRDQKNKEKCSNYRMRVLCCAEVCEPVPTPAIRTTETSEPTTHGISTTTLHGSSSIPSTKTSGTETSPSEGTSSSSTPSELTTSASSTKAACEEKMECRWTQWYDINTPSKQSNGGDSESPSEIKSKGLEICKKHEVEKKIECEAIDHDGAKIADNQQIVTCALGSGLTCLNADQNDTTCHNYRMRELCCSTVCEPVVTTTKSSPAATQSSRPTTSSVTEPNLSSSKDCEDDRASECRWTEWFNEDTPSTDINGGEIESPEKLRAAGIKVCKQGEVENQIECKSEQDSESEANLAQNTTCNLKDGLICMNSDQYGKNCKDHSIRIECCSEKFVNSCGESTTPSYTKVTGVPTTISATQPSTSESRTKHPDTSYQTSPGRVTEEPTSPTSCIKKMECYWTPWYDNNPPNPKGDGGDTESAQEITAKGQTICNKNETQNKIECEALDKAGVRIMDNQQKFTCDLKKGLSCLNKNQTKKEKCYNYRIRFECCSEYCEKVATPTTVLYTTPGITVSESMSVESTPPDSFESTPPSKTKSPTSSTGVSSAPTTSYITTTEGATEPPATTTSCEKLRQNECRWTEWHNTDKPSSDPSGKDIENSEKLKSKNISVCTDEEVENKIECGSVQYPHLKFEEIGQKASCDLTFGLVCENIKQVGDSKQCLDYGIRYECCSKKFIKDCGNTTPTPTSPSTAEVSRGPLTTSTTVPEGTTPSKTGPEETTPGKTGPAGTTPSETGPEGTTPGQTGPEGTTPGKTSPEGTTPGKTGPEATTPGQTGPEGTTPSQTGPEGTTPGQTGPEGTTPGQTGPEGTTPGKTVPEGTTPGQTGPEGTTPGKTGPEGTTPGKTGPEGTTPGQTGPEGTTPGQTGPEGTTPGKTVPEATTPGKTAPEGTTPSETGPDTGAITTGNEWRTEEAIIQ</sequence>
<feature type="region of interest" description="Disordered" evidence="8">
    <location>
        <begin position="76"/>
        <end position="96"/>
    </location>
</feature>
<feature type="region of interest" description="Disordered" evidence="8">
    <location>
        <begin position="1732"/>
        <end position="1783"/>
    </location>
</feature>
<feature type="compositionally biased region" description="Low complexity" evidence="8">
    <location>
        <begin position="2547"/>
        <end position="2556"/>
    </location>
</feature>
<feature type="compositionally biased region" description="Polar residues" evidence="8">
    <location>
        <begin position="1406"/>
        <end position="1421"/>
    </location>
</feature>
<dbReference type="InterPro" id="IPR001846">
    <property type="entry name" value="VWF_type-D"/>
</dbReference>
<feature type="compositionally biased region" description="Polar residues" evidence="8">
    <location>
        <begin position="2380"/>
        <end position="2393"/>
    </location>
</feature>
<evidence type="ECO:0000313" key="11">
    <source>
        <dbReference type="Proteomes" id="UP000824782"/>
    </source>
</evidence>
<feature type="compositionally biased region" description="Polar residues" evidence="8">
    <location>
        <begin position="1527"/>
        <end position="1588"/>
    </location>
</feature>
<feature type="compositionally biased region" description="Low complexity" evidence="8">
    <location>
        <begin position="2394"/>
        <end position="2432"/>
    </location>
</feature>
<feature type="compositionally biased region" description="Low complexity" evidence="8">
    <location>
        <begin position="2563"/>
        <end position="2739"/>
    </location>
</feature>
<feature type="region of interest" description="Disordered" evidence="8">
    <location>
        <begin position="1898"/>
        <end position="1953"/>
    </location>
</feature>
<keyword evidence="4" id="KW-0677">Repeat</keyword>
<dbReference type="SMART" id="SM00832">
    <property type="entry name" value="C8"/>
    <property type="match status" value="3"/>
</dbReference>
<dbReference type="Pfam" id="PF00094">
    <property type="entry name" value="VWD"/>
    <property type="match status" value="3"/>
</dbReference>
<feature type="compositionally biased region" description="Polar residues" evidence="8">
    <location>
        <begin position="1763"/>
        <end position="1783"/>
    </location>
</feature>
<dbReference type="CDD" id="cd19941">
    <property type="entry name" value="TIL"/>
    <property type="match status" value="3"/>
</dbReference>
<feature type="region of interest" description="Disordered" evidence="8">
    <location>
        <begin position="1355"/>
        <end position="1421"/>
    </location>
</feature>
<evidence type="ECO:0000256" key="4">
    <source>
        <dbReference type="ARBA" id="ARBA00022737"/>
    </source>
</evidence>
<evidence type="ECO:0000313" key="10">
    <source>
        <dbReference type="EMBL" id="KAG8563896.1"/>
    </source>
</evidence>
<feature type="compositionally biased region" description="Polar residues" evidence="8">
    <location>
        <begin position="2068"/>
        <end position="2093"/>
    </location>
</feature>
<keyword evidence="7" id="KW-0325">Glycoprotein</keyword>
<evidence type="ECO:0000256" key="6">
    <source>
        <dbReference type="ARBA" id="ARBA00023157"/>
    </source>
</evidence>
<feature type="compositionally biased region" description="Low complexity" evidence="8">
    <location>
        <begin position="1744"/>
        <end position="1762"/>
    </location>
</feature>
<evidence type="ECO:0000256" key="2">
    <source>
        <dbReference type="ARBA" id="ARBA00022525"/>
    </source>
</evidence>
<accession>A0AAV7AQR3</accession>
<evidence type="ECO:0000256" key="8">
    <source>
        <dbReference type="SAM" id="MobiDB-lite"/>
    </source>
</evidence>
<dbReference type="GO" id="GO:0005615">
    <property type="term" value="C:extracellular space"/>
    <property type="evidence" value="ECO:0007669"/>
    <property type="project" value="TreeGrafter"/>
</dbReference>
<dbReference type="SMART" id="SM00214">
    <property type="entry name" value="VWC"/>
    <property type="match status" value="3"/>
</dbReference>
<proteinExistence type="predicted"/>
<dbReference type="SMART" id="SM00215">
    <property type="entry name" value="VWC_out"/>
    <property type="match status" value="2"/>
</dbReference>
<dbReference type="PROSITE" id="PS51233">
    <property type="entry name" value="VWFD"/>
    <property type="match status" value="3"/>
</dbReference>
<feature type="domain" description="VWFD" evidence="9">
    <location>
        <begin position="466"/>
        <end position="641"/>
    </location>
</feature>
<dbReference type="Pfam" id="PF13330">
    <property type="entry name" value="Mucin2_WxxW"/>
    <property type="match status" value="7"/>
</dbReference>
<feature type="region of interest" description="Disordered" evidence="8">
    <location>
        <begin position="2068"/>
        <end position="2098"/>
    </location>
</feature>
<protein>
    <recommendedName>
        <fullName evidence="9">VWFD domain-containing protein</fullName>
    </recommendedName>
</protein>
<keyword evidence="3" id="KW-0732">Signal</keyword>
<dbReference type="SUPFAM" id="SSF57567">
    <property type="entry name" value="Serine protease inhibitors"/>
    <property type="match status" value="3"/>
</dbReference>
<dbReference type="Proteomes" id="UP000824782">
    <property type="component" value="Unassembled WGS sequence"/>
</dbReference>
<keyword evidence="6" id="KW-1015">Disulfide bond</keyword>
<evidence type="ECO:0000256" key="5">
    <source>
        <dbReference type="ARBA" id="ARBA00023008"/>
    </source>
</evidence>
<feature type="compositionally biased region" description="Polar residues" evidence="8">
    <location>
        <begin position="2216"/>
        <end position="2230"/>
    </location>
</feature>
<comment type="caution">
    <text evidence="10">The sequence shown here is derived from an EMBL/GenBank/DDBJ whole genome shotgun (WGS) entry which is preliminary data.</text>
</comment>
<evidence type="ECO:0000256" key="3">
    <source>
        <dbReference type="ARBA" id="ARBA00022729"/>
    </source>
</evidence>
<feature type="compositionally biased region" description="Polar residues" evidence="8">
    <location>
        <begin position="86"/>
        <end position="95"/>
    </location>
</feature>
<dbReference type="InterPro" id="IPR050780">
    <property type="entry name" value="Mucin_vWF_Thrombospondin_sf"/>
</dbReference>
<feature type="compositionally biased region" description="Polar residues" evidence="8">
    <location>
        <begin position="1732"/>
        <end position="1743"/>
    </location>
</feature>
<feature type="compositionally biased region" description="Low complexity" evidence="8">
    <location>
        <begin position="1377"/>
        <end position="1393"/>
    </location>
</feature>
<feature type="region of interest" description="Disordered" evidence="8">
    <location>
        <begin position="2447"/>
        <end position="2467"/>
    </location>
</feature>
<keyword evidence="2" id="KW-0964">Secreted</keyword>
<evidence type="ECO:0000256" key="7">
    <source>
        <dbReference type="ARBA" id="ARBA00023180"/>
    </source>
</evidence>
<dbReference type="Pfam" id="PF01826">
    <property type="entry name" value="TIL"/>
    <property type="match status" value="2"/>
</dbReference>
<dbReference type="InterPro" id="IPR001007">
    <property type="entry name" value="VWF_dom"/>
</dbReference>
<gene>
    <name evidence="10" type="ORF">GDO81_016237</name>
</gene>
<feature type="region of interest" description="Disordered" evidence="8">
    <location>
        <begin position="1527"/>
        <end position="1619"/>
    </location>
</feature>
<name>A0AAV7AQR3_ENGPU</name>
<feature type="region of interest" description="Disordered" evidence="8">
    <location>
        <begin position="2380"/>
        <end position="2434"/>
    </location>
</feature>
<feature type="region of interest" description="Disordered" evidence="8">
    <location>
        <begin position="2546"/>
        <end position="2780"/>
    </location>
</feature>
<dbReference type="Gene3D" id="2.10.25.10">
    <property type="entry name" value="Laminin"/>
    <property type="match status" value="3"/>
</dbReference>
<dbReference type="PANTHER" id="PTHR11339">
    <property type="entry name" value="EXTRACELLULAR MATRIX GLYCOPROTEIN RELATED"/>
    <property type="match status" value="1"/>
</dbReference>
<feature type="compositionally biased region" description="Basic and acidic residues" evidence="8">
    <location>
        <begin position="1600"/>
        <end position="1612"/>
    </location>
</feature>
<dbReference type="EMBL" id="WNYA01000007">
    <property type="protein sequence ID" value="KAG8563896.1"/>
    <property type="molecule type" value="Genomic_DNA"/>
</dbReference>
<dbReference type="InterPro" id="IPR036084">
    <property type="entry name" value="Ser_inhib-like_sf"/>
</dbReference>
<dbReference type="InterPro" id="IPR025155">
    <property type="entry name" value="WxxW_domain"/>
</dbReference>
<feature type="region of interest" description="Disordered" evidence="8">
    <location>
        <begin position="2216"/>
        <end position="2254"/>
    </location>
</feature>
<feature type="non-terminal residue" evidence="10">
    <location>
        <position position="2780"/>
    </location>
</feature>
<organism evidence="10 11">
    <name type="scientific">Engystomops pustulosus</name>
    <name type="common">Tungara frog</name>
    <name type="synonym">Physalaemus pustulosus</name>
    <dbReference type="NCBI Taxonomy" id="76066"/>
    <lineage>
        <taxon>Eukaryota</taxon>
        <taxon>Metazoa</taxon>
        <taxon>Chordata</taxon>
        <taxon>Craniata</taxon>
        <taxon>Vertebrata</taxon>
        <taxon>Euteleostomi</taxon>
        <taxon>Amphibia</taxon>
        <taxon>Batrachia</taxon>
        <taxon>Anura</taxon>
        <taxon>Neobatrachia</taxon>
        <taxon>Hyloidea</taxon>
        <taxon>Leptodactylidae</taxon>
        <taxon>Leiuperinae</taxon>
        <taxon>Engystomops</taxon>
    </lineage>
</organism>
<dbReference type="Pfam" id="PF25962">
    <property type="entry name" value="TIL_OTOGL_Mucin"/>
    <property type="match status" value="1"/>
</dbReference>
<dbReference type="InterPro" id="IPR058753">
    <property type="entry name" value="TIL_OTOGL_Mucin"/>
</dbReference>
<evidence type="ECO:0000259" key="9">
    <source>
        <dbReference type="PROSITE" id="PS51233"/>
    </source>
</evidence>
<dbReference type="GO" id="GO:0031012">
    <property type="term" value="C:extracellular matrix"/>
    <property type="evidence" value="ECO:0007669"/>
    <property type="project" value="TreeGrafter"/>
</dbReference>
<feature type="compositionally biased region" description="Low complexity" evidence="8">
    <location>
        <begin position="1924"/>
        <end position="1953"/>
    </location>
</feature>
<keyword evidence="5" id="KW-0186">Copper</keyword>
<feature type="compositionally biased region" description="Polar residues" evidence="8">
    <location>
        <begin position="2752"/>
        <end position="2771"/>
    </location>
</feature>
<feature type="compositionally biased region" description="Polar residues" evidence="8">
    <location>
        <begin position="2238"/>
        <end position="2254"/>
    </location>
</feature>
<comment type="subcellular location">
    <subcellularLocation>
        <location evidence="1">Secreted</location>
    </subcellularLocation>
</comment>
<feature type="compositionally biased region" description="Polar residues" evidence="8">
    <location>
        <begin position="1355"/>
        <end position="1376"/>
    </location>
</feature>
<reference evidence="10" key="1">
    <citation type="thesis" date="2020" institute="ProQuest LLC" country="789 East Eisenhower Parkway, Ann Arbor, MI, USA">
        <title>Comparative Genomics and Chromosome Evolution.</title>
        <authorList>
            <person name="Mudd A.B."/>
        </authorList>
    </citation>
    <scope>NUCLEOTIDE SEQUENCE</scope>
    <source>
        <strain evidence="10">237g6f4</strain>
        <tissue evidence="10">Blood</tissue>
    </source>
</reference>
<dbReference type="Pfam" id="PF08742">
    <property type="entry name" value="C8"/>
    <property type="match status" value="3"/>
</dbReference>
<dbReference type="SMART" id="SM00216">
    <property type="entry name" value="VWD"/>
    <property type="match status" value="3"/>
</dbReference>